<evidence type="ECO:0000259" key="2">
    <source>
        <dbReference type="Pfam" id="PF17930"/>
    </source>
</evidence>
<name>A0A6L9MJX4_9HYPH</name>
<evidence type="ECO:0000313" key="3">
    <source>
        <dbReference type="EMBL" id="NDV88133.1"/>
    </source>
</evidence>
<evidence type="ECO:0000259" key="1">
    <source>
        <dbReference type="Pfam" id="PF06230"/>
    </source>
</evidence>
<dbReference type="Gene3D" id="3.40.50.20">
    <property type="match status" value="1"/>
</dbReference>
<feature type="domain" description="LpxI C-terminal" evidence="1">
    <location>
        <begin position="144"/>
        <end position="280"/>
    </location>
</feature>
<dbReference type="InterPro" id="IPR010415">
    <property type="entry name" value="LpxI_C"/>
</dbReference>
<organism evidence="3 4">
    <name type="scientific">Aurantimonas aggregata</name>
    <dbReference type="NCBI Taxonomy" id="2047720"/>
    <lineage>
        <taxon>Bacteria</taxon>
        <taxon>Pseudomonadati</taxon>
        <taxon>Pseudomonadota</taxon>
        <taxon>Alphaproteobacteria</taxon>
        <taxon>Hyphomicrobiales</taxon>
        <taxon>Aurantimonadaceae</taxon>
        <taxon>Aurantimonas</taxon>
    </lineage>
</organism>
<reference evidence="3 4" key="1">
    <citation type="submission" date="2020-01" db="EMBL/GenBank/DDBJ databases">
        <title>Genomes of bacteria type strains.</title>
        <authorList>
            <person name="Chen J."/>
            <person name="Zhu S."/>
            <person name="Chen J."/>
        </authorList>
    </citation>
    <scope>NUCLEOTIDE SEQUENCE [LARGE SCALE GENOMIC DNA]</scope>
    <source>
        <strain evidence="3 4">KCTC 52919</strain>
    </source>
</reference>
<keyword evidence="3" id="KW-0378">Hydrolase</keyword>
<proteinExistence type="predicted"/>
<dbReference type="PANTHER" id="PTHR39962">
    <property type="entry name" value="BLL4848 PROTEIN"/>
    <property type="match status" value="1"/>
</dbReference>
<accession>A0A6L9MJX4</accession>
<protein>
    <submittedName>
        <fullName evidence="3">UDP-2,3-diacylglucosamine diphosphatase LpxI</fullName>
        <ecNumber evidence="3">3.6.1.54</ecNumber>
    </submittedName>
</protein>
<comment type="caution">
    <text evidence="3">The sequence shown here is derived from an EMBL/GenBank/DDBJ whole genome shotgun (WGS) entry which is preliminary data.</text>
</comment>
<dbReference type="EMBL" id="JAAAMJ010000013">
    <property type="protein sequence ID" value="NDV88133.1"/>
    <property type="molecule type" value="Genomic_DNA"/>
</dbReference>
<dbReference type="GO" id="GO:0016787">
    <property type="term" value="F:hydrolase activity"/>
    <property type="evidence" value="ECO:0007669"/>
    <property type="project" value="UniProtKB-KW"/>
</dbReference>
<sequence>MTVEPERPGERLGILAGGGSLPRIVAAAALAAGWTPLVVRIGDGVTEDWTGYEGKAFAWGRSGDALAYLKRHQVRRVIFCGTVTKRPDFRALLPSLRTLVRLPAAIRMVRGGDDHLLRGVSRYLERDGFTMLAVQEIVPELLAPTGLLSSRALRDDESRAIAIAATAARRLGELDIGQAVVASCERVIAVEGVEGTREMLARVGDLRRRGRVTPSERCVLVKSVKPQQDSRFDLPSIGEATIAEAASGGITAIGVSAGRSLILGLEDVVAASDRSGIALVGLADEPEEVRP</sequence>
<dbReference type="Pfam" id="PF17930">
    <property type="entry name" value="LpxI_N"/>
    <property type="match status" value="1"/>
</dbReference>
<evidence type="ECO:0000313" key="4">
    <source>
        <dbReference type="Proteomes" id="UP000476332"/>
    </source>
</evidence>
<keyword evidence="4" id="KW-1185">Reference proteome</keyword>
<dbReference type="InterPro" id="IPR041255">
    <property type="entry name" value="LpxI_N"/>
</dbReference>
<dbReference type="Pfam" id="PF06230">
    <property type="entry name" value="LpxI_C"/>
    <property type="match status" value="1"/>
</dbReference>
<feature type="domain" description="LpxI N-terminal" evidence="2">
    <location>
        <begin position="11"/>
        <end position="141"/>
    </location>
</feature>
<dbReference type="Proteomes" id="UP000476332">
    <property type="component" value="Unassembled WGS sequence"/>
</dbReference>
<dbReference type="InterPro" id="IPR043167">
    <property type="entry name" value="LpxI_C_sf"/>
</dbReference>
<dbReference type="Gene3D" id="3.40.140.80">
    <property type="match status" value="1"/>
</dbReference>
<dbReference type="InterPro" id="IPR053174">
    <property type="entry name" value="LpxI"/>
</dbReference>
<dbReference type="PANTHER" id="PTHR39962:SF1">
    <property type="entry name" value="LPXI FAMILY PROTEIN"/>
    <property type="match status" value="1"/>
</dbReference>
<gene>
    <name evidence="3" type="primary">lpxI</name>
    <name evidence="3" type="ORF">GTW51_15640</name>
</gene>
<dbReference type="AlphaFoldDB" id="A0A6L9MJX4"/>
<dbReference type="EC" id="3.6.1.54" evidence="3"/>